<reference evidence="2" key="1">
    <citation type="submission" date="2020-05" db="EMBL/GenBank/DDBJ databases">
        <authorList>
            <person name="Chiriac C."/>
            <person name="Salcher M."/>
            <person name="Ghai R."/>
            <person name="Kavagutti S V."/>
        </authorList>
    </citation>
    <scope>NUCLEOTIDE SEQUENCE</scope>
</reference>
<evidence type="ECO:0000313" key="2">
    <source>
        <dbReference type="EMBL" id="CAB4927612.1"/>
    </source>
</evidence>
<proteinExistence type="predicted"/>
<keyword evidence="1" id="KW-0472">Membrane</keyword>
<feature type="transmembrane region" description="Helical" evidence="1">
    <location>
        <begin position="7"/>
        <end position="27"/>
    </location>
</feature>
<gene>
    <name evidence="2" type="ORF">UFOPK3472_03920</name>
</gene>
<dbReference type="AlphaFoldDB" id="A0A6J7IAJ2"/>
<keyword evidence="1" id="KW-0812">Transmembrane</keyword>
<protein>
    <submittedName>
        <fullName evidence="2">Unannotated protein</fullName>
    </submittedName>
</protein>
<sequence length="259" mass="28789">MKWVRGVALMFGGPVVLIVGGTVWGPLMEWDLTQPQATLIAGLVAGPFLITAAYIAFHGQRENMRTEREKFDEQIQLQKDQARDELQLKRDQWLAEQRLINARNVRDRDSALFARMLAFYAEFARAVGRTKREVPPPAIADPESRWAVVDSHLVDVVAASNSENNFASELRLAGYSEDRIPLGSIHEAMRDARKTLEQAVRMRLQGAEIRAFADSAIDNFSTAFNGLTARAVAALDERDRDVEVLADALESLDRPAGGA</sequence>
<keyword evidence="1" id="KW-1133">Transmembrane helix</keyword>
<dbReference type="EMBL" id="CAFBLX010000433">
    <property type="protein sequence ID" value="CAB4927612.1"/>
    <property type="molecule type" value="Genomic_DNA"/>
</dbReference>
<evidence type="ECO:0000256" key="1">
    <source>
        <dbReference type="SAM" id="Phobius"/>
    </source>
</evidence>
<name>A0A6J7IAJ2_9ZZZZ</name>
<organism evidence="2">
    <name type="scientific">freshwater metagenome</name>
    <dbReference type="NCBI Taxonomy" id="449393"/>
    <lineage>
        <taxon>unclassified sequences</taxon>
        <taxon>metagenomes</taxon>
        <taxon>ecological metagenomes</taxon>
    </lineage>
</organism>
<accession>A0A6J7IAJ2</accession>
<feature type="transmembrane region" description="Helical" evidence="1">
    <location>
        <begin position="39"/>
        <end position="57"/>
    </location>
</feature>